<dbReference type="InterPro" id="IPR003660">
    <property type="entry name" value="HAMP_dom"/>
</dbReference>
<keyword evidence="7" id="KW-1133">Transmembrane helix</keyword>
<evidence type="ECO:0000256" key="5">
    <source>
        <dbReference type="ARBA" id="ARBA00029447"/>
    </source>
</evidence>
<evidence type="ECO:0000313" key="10">
    <source>
        <dbReference type="EMBL" id="MCR6095396.1"/>
    </source>
</evidence>
<evidence type="ECO:0000256" key="3">
    <source>
        <dbReference type="ARBA" id="ARBA00023136"/>
    </source>
</evidence>
<dbReference type="Pfam" id="PF00015">
    <property type="entry name" value="MCPsignal"/>
    <property type="match status" value="1"/>
</dbReference>
<keyword evidence="4 6" id="KW-0807">Transducer</keyword>
<dbReference type="SMART" id="SM00283">
    <property type="entry name" value="MA"/>
    <property type="match status" value="1"/>
</dbReference>
<dbReference type="Gene3D" id="1.10.287.950">
    <property type="entry name" value="Methyl-accepting chemotaxis protein"/>
    <property type="match status" value="1"/>
</dbReference>
<evidence type="ECO:0000256" key="4">
    <source>
        <dbReference type="ARBA" id="ARBA00023224"/>
    </source>
</evidence>
<dbReference type="SMART" id="SM00304">
    <property type="entry name" value="HAMP"/>
    <property type="match status" value="1"/>
</dbReference>
<feature type="transmembrane region" description="Helical" evidence="7">
    <location>
        <begin position="15"/>
        <end position="35"/>
    </location>
</feature>
<comment type="similarity">
    <text evidence="5">Belongs to the methyl-accepting chemotaxis (MCP) protein family.</text>
</comment>
<accession>A0A9Q4AZP4</accession>
<evidence type="ECO:0000256" key="2">
    <source>
        <dbReference type="ARBA" id="ARBA00022475"/>
    </source>
</evidence>
<gene>
    <name evidence="10" type="ORF">HXA33_02460</name>
</gene>
<dbReference type="GO" id="GO:0007165">
    <property type="term" value="P:signal transduction"/>
    <property type="evidence" value="ECO:0007669"/>
    <property type="project" value="UniProtKB-KW"/>
</dbReference>
<dbReference type="PANTHER" id="PTHR32089:SF112">
    <property type="entry name" value="LYSOZYME-LIKE PROTEIN-RELATED"/>
    <property type="match status" value="1"/>
</dbReference>
<dbReference type="RefSeq" id="WP_257820124.1">
    <property type="nucleotide sequence ID" value="NZ_JABXYM010000001.1"/>
</dbReference>
<dbReference type="PROSITE" id="PS50111">
    <property type="entry name" value="CHEMOTAXIS_TRANSDUC_2"/>
    <property type="match status" value="1"/>
</dbReference>
<sequence>MKFLHNNTMSIRLKVLGTFAFTILLLVIGAVVTYFQLSGVEREMDVYADQSERAVIAANVASSIRGKYVAISDYYRNGEEENLTRYDDFTSQLTTELAALEGRMYTEESQELFKHLQAQILEFDERVERIPGDSGPLQNQRLQELTETRSAVVNNALNLSDVMLEEAGAAEKSVYDIISMNIVYFSIMVLIVIVSGGSIFWIVTSNLSKRLNQVVGTAEQLSRGNLAVEKIEIKSQDEAGRIGLAINQMIDNLSTMITNVRRTSDQVAASSEQLSASSTETTKVTEEITESIQEVASGADTQVEKAADNERTVNDMSKSIDLIASSIETVNESSEVSAQKAEHGTDVISSTMSQMTSIHELTDKIAGSVNGLAVSSEKIGSIISLITDVAEQTNLLALNAAIEAARAGEHGKGFAVVADEVRKLAEQTGNATNEISSLIAHIQQDIQHSVSYTKEGREAAQTGMSYMEDAGRSFEELSEAIHGVSSQMREVTAAVAQVEEGVNRVKSSVEETTSIAEQSAGYTQNVAASAEEQNASMEEISSSADQLAKMAEELQQSVSKFSL</sequence>
<dbReference type="CDD" id="cd06225">
    <property type="entry name" value="HAMP"/>
    <property type="match status" value="1"/>
</dbReference>
<evidence type="ECO:0000259" key="9">
    <source>
        <dbReference type="PROSITE" id="PS50885"/>
    </source>
</evidence>
<dbReference type="AlphaFoldDB" id="A0A9Q4AZP4"/>
<name>A0A9Q4AZP4_SALAG</name>
<comment type="subcellular location">
    <subcellularLocation>
        <location evidence="1">Cell membrane</location>
    </subcellularLocation>
</comment>
<proteinExistence type="inferred from homology"/>
<keyword evidence="7" id="KW-0812">Transmembrane</keyword>
<feature type="domain" description="Methyl-accepting transducer" evidence="8">
    <location>
        <begin position="277"/>
        <end position="513"/>
    </location>
</feature>
<comment type="caution">
    <text evidence="10">The sequence shown here is derived from an EMBL/GenBank/DDBJ whole genome shotgun (WGS) entry which is preliminary data.</text>
</comment>
<evidence type="ECO:0000256" key="6">
    <source>
        <dbReference type="PROSITE-ProRule" id="PRU00284"/>
    </source>
</evidence>
<organism evidence="10 11">
    <name type="scientific">Salipaludibacillus agaradhaerens</name>
    <name type="common">Bacillus agaradhaerens</name>
    <dbReference type="NCBI Taxonomy" id="76935"/>
    <lineage>
        <taxon>Bacteria</taxon>
        <taxon>Bacillati</taxon>
        <taxon>Bacillota</taxon>
        <taxon>Bacilli</taxon>
        <taxon>Bacillales</taxon>
        <taxon>Bacillaceae</taxon>
    </lineage>
</organism>
<dbReference type="Pfam" id="PF00672">
    <property type="entry name" value="HAMP"/>
    <property type="match status" value="1"/>
</dbReference>
<keyword evidence="11" id="KW-1185">Reference proteome</keyword>
<dbReference type="PANTHER" id="PTHR32089">
    <property type="entry name" value="METHYL-ACCEPTING CHEMOTAXIS PROTEIN MCPB"/>
    <property type="match status" value="1"/>
</dbReference>
<keyword evidence="3 7" id="KW-0472">Membrane</keyword>
<dbReference type="SUPFAM" id="SSF58104">
    <property type="entry name" value="Methyl-accepting chemotaxis protein (MCP) signaling domain"/>
    <property type="match status" value="1"/>
</dbReference>
<dbReference type="EMBL" id="JABXYM010000001">
    <property type="protein sequence ID" value="MCR6095396.1"/>
    <property type="molecule type" value="Genomic_DNA"/>
</dbReference>
<feature type="transmembrane region" description="Helical" evidence="7">
    <location>
        <begin position="182"/>
        <end position="203"/>
    </location>
</feature>
<dbReference type="InterPro" id="IPR004089">
    <property type="entry name" value="MCPsignal_dom"/>
</dbReference>
<evidence type="ECO:0000259" key="8">
    <source>
        <dbReference type="PROSITE" id="PS50111"/>
    </source>
</evidence>
<dbReference type="Proteomes" id="UP001057753">
    <property type="component" value="Unassembled WGS sequence"/>
</dbReference>
<dbReference type="CDD" id="cd11386">
    <property type="entry name" value="MCP_signal"/>
    <property type="match status" value="1"/>
</dbReference>
<dbReference type="Gene3D" id="6.10.340.10">
    <property type="match status" value="1"/>
</dbReference>
<evidence type="ECO:0000256" key="1">
    <source>
        <dbReference type="ARBA" id="ARBA00004236"/>
    </source>
</evidence>
<evidence type="ECO:0000256" key="7">
    <source>
        <dbReference type="SAM" id="Phobius"/>
    </source>
</evidence>
<reference evidence="10" key="1">
    <citation type="submission" date="2020-06" db="EMBL/GenBank/DDBJ databases">
        <title>Insight into the genomes of haloalkaliphilic bacilli from Kenyan soda lakes.</title>
        <authorList>
            <person name="Mwirichia R."/>
            <person name="Villamizar G.C."/>
            <person name="Poehlein A."/>
            <person name="Mugweru J."/>
            <person name="Kipnyargis A."/>
            <person name="Kiplimo D."/>
            <person name="Orwa P."/>
            <person name="Daniel R."/>
        </authorList>
    </citation>
    <scope>NUCLEOTIDE SEQUENCE</scope>
    <source>
        <strain evidence="10">B1096_S55</strain>
    </source>
</reference>
<feature type="domain" description="HAMP" evidence="9">
    <location>
        <begin position="205"/>
        <end position="258"/>
    </location>
</feature>
<evidence type="ECO:0000313" key="11">
    <source>
        <dbReference type="Proteomes" id="UP001057753"/>
    </source>
</evidence>
<dbReference type="PROSITE" id="PS50885">
    <property type="entry name" value="HAMP"/>
    <property type="match status" value="1"/>
</dbReference>
<protein>
    <submittedName>
        <fullName evidence="10">Methyl-accepting chemotaxis protein</fullName>
    </submittedName>
</protein>
<dbReference type="GO" id="GO:0005886">
    <property type="term" value="C:plasma membrane"/>
    <property type="evidence" value="ECO:0007669"/>
    <property type="project" value="UniProtKB-SubCell"/>
</dbReference>
<keyword evidence="2" id="KW-1003">Cell membrane</keyword>